<feature type="compositionally biased region" description="Polar residues" evidence="1">
    <location>
        <begin position="1"/>
        <end position="18"/>
    </location>
</feature>
<dbReference type="PANTHER" id="PTHR34130:SF8">
    <property type="entry name" value="TRANSMEMBRANE PROTEIN"/>
    <property type="match status" value="1"/>
</dbReference>
<dbReference type="AlphaFoldDB" id="A0AAV0Z898"/>
<reference evidence="2 3" key="1">
    <citation type="submission" date="2023-01" db="EMBL/GenBank/DDBJ databases">
        <authorList>
            <person name="Kreplak J."/>
        </authorList>
    </citation>
    <scope>NUCLEOTIDE SEQUENCE [LARGE SCALE GENOMIC DNA]</scope>
</reference>
<keyword evidence="3" id="KW-1185">Reference proteome</keyword>
<feature type="region of interest" description="Disordered" evidence="1">
    <location>
        <begin position="1"/>
        <end position="20"/>
    </location>
</feature>
<evidence type="ECO:0000313" key="2">
    <source>
        <dbReference type="EMBL" id="CAI8594066.1"/>
    </source>
</evidence>
<feature type="region of interest" description="Disordered" evidence="1">
    <location>
        <begin position="47"/>
        <end position="75"/>
    </location>
</feature>
<dbReference type="PANTHER" id="PTHR34130">
    <property type="entry name" value="OS08G0243800 PROTEIN"/>
    <property type="match status" value="1"/>
</dbReference>
<feature type="compositionally biased region" description="Basic and acidic residues" evidence="1">
    <location>
        <begin position="64"/>
        <end position="75"/>
    </location>
</feature>
<dbReference type="EMBL" id="OX451735">
    <property type="protein sequence ID" value="CAI8594066.1"/>
    <property type="molecule type" value="Genomic_DNA"/>
</dbReference>
<name>A0AAV0Z898_VICFA</name>
<gene>
    <name evidence="2" type="ORF">VFH_I122280</name>
</gene>
<protein>
    <submittedName>
        <fullName evidence="2">Uncharacterized protein</fullName>
    </submittedName>
</protein>
<evidence type="ECO:0000256" key="1">
    <source>
        <dbReference type="SAM" id="MobiDB-lite"/>
    </source>
</evidence>
<accession>A0AAV0Z898</accession>
<proteinExistence type="predicted"/>
<evidence type="ECO:0000313" key="3">
    <source>
        <dbReference type="Proteomes" id="UP001157006"/>
    </source>
</evidence>
<dbReference type="Proteomes" id="UP001157006">
    <property type="component" value="Chromosome 1S"/>
</dbReference>
<organism evidence="2 3">
    <name type="scientific">Vicia faba</name>
    <name type="common">Broad bean</name>
    <name type="synonym">Faba vulgaris</name>
    <dbReference type="NCBI Taxonomy" id="3906"/>
    <lineage>
        <taxon>Eukaryota</taxon>
        <taxon>Viridiplantae</taxon>
        <taxon>Streptophyta</taxon>
        <taxon>Embryophyta</taxon>
        <taxon>Tracheophyta</taxon>
        <taxon>Spermatophyta</taxon>
        <taxon>Magnoliopsida</taxon>
        <taxon>eudicotyledons</taxon>
        <taxon>Gunneridae</taxon>
        <taxon>Pentapetalae</taxon>
        <taxon>rosids</taxon>
        <taxon>fabids</taxon>
        <taxon>Fabales</taxon>
        <taxon>Fabaceae</taxon>
        <taxon>Papilionoideae</taxon>
        <taxon>50 kb inversion clade</taxon>
        <taxon>NPAAA clade</taxon>
        <taxon>Hologalegina</taxon>
        <taxon>IRL clade</taxon>
        <taxon>Fabeae</taxon>
        <taxon>Vicia</taxon>
    </lineage>
</organism>
<sequence length="153" mass="17315">MKHNNKQVGSVSETGTTRTDFEFPTGVLTELPNDVVLFGKVITRKTEPQTRKENAVVPGIRSPSGKESRCRRSGSERKRYTGIFGMVKFPLQMELSDIKMRQERKEPVPLPKFMSKEDGGGESCWEMVRPLRRRGTIISALKASFGCIHIKFL</sequence>